<dbReference type="Proteomes" id="UP001163255">
    <property type="component" value="Chromosome"/>
</dbReference>
<dbReference type="SUPFAM" id="SSF143120">
    <property type="entry name" value="YefM-like"/>
    <property type="match status" value="1"/>
</dbReference>
<gene>
    <name evidence="2" type="ORF">NX720_20340</name>
</gene>
<evidence type="ECO:0000256" key="1">
    <source>
        <dbReference type="ARBA" id="ARBA00009981"/>
    </source>
</evidence>
<dbReference type="Gene3D" id="3.40.1620.10">
    <property type="entry name" value="YefM-like domain"/>
    <property type="match status" value="1"/>
</dbReference>
<dbReference type="RefSeq" id="WP_262597077.1">
    <property type="nucleotide sequence ID" value="NZ_CP103300.1"/>
</dbReference>
<evidence type="ECO:0000313" key="2">
    <source>
        <dbReference type="EMBL" id="UYM15187.1"/>
    </source>
</evidence>
<protein>
    <recommendedName>
        <fullName evidence="4">Antitoxin</fullName>
    </recommendedName>
</protein>
<accession>A0ABY6GR05</accession>
<proteinExistence type="inferred from homology"/>
<name>A0ABY6GR05_9GAMM</name>
<evidence type="ECO:0008006" key="4">
    <source>
        <dbReference type="Google" id="ProtNLM"/>
    </source>
</evidence>
<reference evidence="2" key="1">
    <citation type="submission" date="2022-10" db="EMBL/GenBank/DDBJ databases">
        <title>Completed Genome Sequence of two octocoral isolated bacterium, Endozoicomonas euniceicola EF212T and Endozoicomonas gorgoniicola PS125T.</title>
        <authorList>
            <person name="Chiou Y.-J."/>
            <person name="Chen Y.-H."/>
        </authorList>
    </citation>
    <scope>NUCLEOTIDE SEQUENCE</scope>
    <source>
        <strain evidence="2">EF212</strain>
    </source>
</reference>
<dbReference type="InterPro" id="IPR036165">
    <property type="entry name" value="YefM-like_sf"/>
</dbReference>
<evidence type="ECO:0000313" key="3">
    <source>
        <dbReference type="Proteomes" id="UP001163255"/>
    </source>
</evidence>
<keyword evidence="3" id="KW-1185">Reference proteome</keyword>
<dbReference type="EMBL" id="CP103300">
    <property type="protein sequence ID" value="UYM15187.1"/>
    <property type="molecule type" value="Genomic_DNA"/>
</dbReference>
<sequence length="65" mass="7749">MNTIAFSRFRRNMTGITKKLADSRIEKLVICRRSKPWVVAMSPKYYEDQESLIKQQIEQLQETRS</sequence>
<comment type="similarity">
    <text evidence="1">Belongs to the phD/YefM antitoxin family.</text>
</comment>
<organism evidence="2 3">
    <name type="scientific">Endozoicomonas euniceicola</name>
    <dbReference type="NCBI Taxonomy" id="1234143"/>
    <lineage>
        <taxon>Bacteria</taxon>
        <taxon>Pseudomonadati</taxon>
        <taxon>Pseudomonadota</taxon>
        <taxon>Gammaproteobacteria</taxon>
        <taxon>Oceanospirillales</taxon>
        <taxon>Endozoicomonadaceae</taxon>
        <taxon>Endozoicomonas</taxon>
    </lineage>
</organism>